<reference evidence="1 2" key="1">
    <citation type="journal article" date="2013" name="Genome Announc.">
        <title>Draft Genome Sequence of the Cellulolytic Bacterium Clostridium papyrosolvens C7 (ATCC 700395).</title>
        <authorList>
            <person name="Zepeda V."/>
            <person name="Dassa B."/>
            <person name="Borovok I."/>
            <person name="Lamed R."/>
            <person name="Bayer E.A."/>
            <person name="Cate J.H."/>
        </authorList>
    </citation>
    <scope>NUCLEOTIDE SEQUENCE [LARGE SCALE GENOMIC DNA]</scope>
    <source>
        <strain evidence="1 2">C7</strain>
    </source>
</reference>
<dbReference type="STRING" id="1330534.L323_13610"/>
<dbReference type="Proteomes" id="UP000016860">
    <property type="component" value="Unassembled WGS sequence"/>
</dbReference>
<dbReference type="AlphaFoldDB" id="U4R1B1"/>
<comment type="caution">
    <text evidence="1">The sequence shown here is derived from an EMBL/GenBank/DDBJ whole genome shotgun (WGS) entry which is preliminary data.</text>
</comment>
<gene>
    <name evidence="1" type="ORF">L323_13610</name>
</gene>
<dbReference type="RefSeq" id="WP_020816193.1">
    <property type="nucleotide sequence ID" value="NZ_ATAY01000063.1"/>
</dbReference>
<organism evidence="1 2">
    <name type="scientific">Ruminiclostridium papyrosolvens C7</name>
    <dbReference type="NCBI Taxonomy" id="1330534"/>
    <lineage>
        <taxon>Bacteria</taxon>
        <taxon>Bacillati</taxon>
        <taxon>Bacillota</taxon>
        <taxon>Clostridia</taxon>
        <taxon>Eubacteriales</taxon>
        <taxon>Oscillospiraceae</taxon>
        <taxon>Ruminiclostridium</taxon>
    </lineage>
</organism>
<dbReference type="PATRIC" id="fig|1330534.3.peg.2703"/>
<name>U4R1B1_9FIRM</name>
<sequence length="83" mass="9501">MYGISVVAGCQQASTNWKLKDSASNTSTIVENVKEIVVTVWHKIHSFKYCKGLHNPLQYIILNKTTKGYIIRSEICLKNRKFL</sequence>
<proteinExistence type="predicted"/>
<evidence type="ECO:0000313" key="2">
    <source>
        <dbReference type="Proteomes" id="UP000016860"/>
    </source>
</evidence>
<accession>U4R1B1</accession>
<evidence type="ECO:0000313" key="1">
    <source>
        <dbReference type="EMBL" id="EPR10563.1"/>
    </source>
</evidence>
<protein>
    <submittedName>
        <fullName evidence="1">Uncharacterized protein</fullName>
    </submittedName>
</protein>
<dbReference type="EMBL" id="ATAY01000063">
    <property type="protein sequence ID" value="EPR10563.1"/>
    <property type="molecule type" value="Genomic_DNA"/>
</dbReference>